<keyword evidence="1" id="KW-1133">Transmembrane helix</keyword>
<keyword evidence="3" id="KW-1185">Reference proteome</keyword>
<keyword evidence="1" id="KW-0812">Transmembrane</keyword>
<feature type="transmembrane region" description="Helical" evidence="1">
    <location>
        <begin position="94"/>
        <end position="116"/>
    </location>
</feature>
<feature type="transmembrane region" description="Helical" evidence="1">
    <location>
        <begin position="252"/>
        <end position="271"/>
    </location>
</feature>
<dbReference type="RefSeq" id="WP_106138396.1">
    <property type="nucleotide sequence ID" value="NZ_PVTE01000010.1"/>
</dbReference>
<feature type="transmembrane region" description="Helical" evidence="1">
    <location>
        <begin position="283"/>
        <end position="303"/>
    </location>
</feature>
<feature type="transmembrane region" description="Helical" evidence="1">
    <location>
        <begin position="315"/>
        <end position="346"/>
    </location>
</feature>
<proteinExistence type="predicted"/>
<comment type="caution">
    <text evidence="2">The sequence shown here is derived from an EMBL/GenBank/DDBJ whole genome shotgun (WGS) entry which is preliminary data.</text>
</comment>
<gene>
    <name evidence="2" type="ORF">CLV58_110146</name>
</gene>
<evidence type="ECO:0000313" key="3">
    <source>
        <dbReference type="Proteomes" id="UP000238375"/>
    </source>
</evidence>
<evidence type="ECO:0000313" key="2">
    <source>
        <dbReference type="EMBL" id="PRY37676.1"/>
    </source>
</evidence>
<name>A0A2T0SW84_9BACT</name>
<dbReference type="OrthoDB" id="935506at2"/>
<sequence>MRSLVSRLFVRPFYAQNAGTLLIGLLLAFGFMRASDHEALIDAALGSPMLLGFFMFLWGLYTLKAVAFVRSQLAAPEQLFFNAFRLIAAPVRGLIWLWVVVDLLIPILGYAGWMLFRAVRFAQWPAVYAITTAVTGLVTVSVIWVDYRLRHPSPTRLRLSLPSLPIPYLLFFPTYWLRKEPISLVLTKVSSGLLLVGVCLLYPTDDYDERLLLIGLLLAVLFHAAVSRQVSAFDRHYLLLLDNMPYSVWQRITQYLALYALIWLPELALLLRHCPDAVAVQYVLLLWLTGLGWLLLLHTLVYGRQVDPDRWLACLFAAFVLGLLTIMAHVPASVWCALGWGATIVVSRFRRLPLRVAP</sequence>
<keyword evidence="1" id="KW-0472">Membrane</keyword>
<protein>
    <submittedName>
        <fullName evidence="2">Uncharacterized protein</fullName>
    </submittedName>
</protein>
<organism evidence="2 3">
    <name type="scientific">Spirosoma oryzae</name>
    <dbReference type="NCBI Taxonomy" id="1469603"/>
    <lineage>
        <taxon>Bacteria</taxon>
        <taxon>Pseudomonadati</taxon>
        <taxon>Bacteroidota</taxon>
        <taxon>Cytophagia</taxon>
        <taxon>Cytophagales</taxon>
        <taxon>Cytophagaceae</taxon>
        <taxon>Spirosoma</taxon>
    </lineage>
</organism>
<evidence type="ECO:0000256" key="1">
    <source>
        <dbReference type="SAM" id="Phobius"/>
    </source>
</evidence>
<feature type="transmembrane region" description="Helical" evidence="1">
    <location>
        <begin position="122"/>
        <end position="145"/>
    </location>
</feature>
<dbReference type="EMBL" id="PVTE01000010">
    <property type="protein sequence ID" value="PRY37676.1"/>
    <property type="molecule type" value="Genomic_DNA"/>
</dbReference>
<reference evidence="2 3" key="1">
    <citation type="submission" date="2018-03" db="EMBL/GenBank/DDBJ databases">
        <title>Genomic Encyclopedia of Archaeal and Bacterial Type Strains, Phase II (KMG-II): from individual species to whole genera.</title>
        <authorList>
            <person name="Goeker M."/>
        </authorList>
    </citation>
    <scope>NUCLEOTIDE SEQUENCE [LARGE SCALE GENOMIC DNA]</scope>
    <source>
        <strain evidence="2 3">DSM 28354</strain>
    </source>
</reference>
<feature type="transmembrane region" description="Helical" evidence="1">
    <location>
        <begin position="211"/>
        <end position="232"/>
    </location>
</feature>
<feature type="transmembrane region" description="Helical" evidence="1">
    <location>
        <begin position="182"/>
        <end position="202"/>
    </location>
</feature>
<feature type="transmembrane region" description="Helical" evidence="1">
    <location>
        <begin position="44"/>
        <end position="63"/>
    </location>
</feature>
<feature type="transmembrane region" description="Helical" evidence="1">
    <location>
        <begin position="157"/>
        <end position="176"/>
    </location>
</feature>
<accession>A0A2T0SW84</accession>
<feature type="transmembrane region" description="Helical" evidence="1">
    <location>
        <begin position="12"/>
        <end position="32"/>
    </location>
</feature>
<dbReference type="AlphaFoldDB" id="A0A2T0SW84"/>
<dbReference type="Proteomes" id="UP000238375">
    <property type="component" value="Unassembled WGS sequence"/>
</dbReference>